<evidence type="ECO:0000256" key="2">
    <source>
        <dbReference type="SAM" id="Phobius"/>
    </source>
</evidence>
<feature type="region of interest" description="Disordered" evidence="1">
    <location>
        <begin position="95"/>
        <end position="117"/>
    </location>
</feature>
<proteinExistence type="predicted"/>
<dbReference type="STRING" id="886293.Sinac_6514"/>
<protein>
    <submittedName>
        <fullName evidence="3">Trypsin-like serine protease with C-terminal PDZ domain</fullName>
    </submittedName>
</protein>
<evidence type="ECO:0000313" key="3">
    <source>
        <dbReference type="EMBL" id="AGA30590.1"/>
    </source>
</evidence>
<keyword evidence="2" id="KW-0812">Transmembrane</keyword>
<dbReference type="InterPro" id="IPR001940">
    <property type="entry name" value="Peptidase_S1C"/>
</dbReference>
<evidence type="ECO:0000313" key="4">
    <source>
        <dbReference type="Proteomes" id="UP000010798"/>
    </source>
</evidence>
<dbReference type="Proteomes" id="UP000010798">
    <property type="component" value="Chromosome"/>
</dbReference>
<dbReference type="GO" id="GO:0006508">
    <property type="term" value="P:proteolysis"/>
    <property type="evidence" value="ECO:0007669"/>
    <property type="project" value="UniProtKB-KW"/>
</dbReference>
<dbReference type="Gene3D" id="2.40.10.120">
    <property type="match status" value="1"/>
</dbReference>
<keyword evidence="3" id="KW-0645">Protease</keyword>
<reference evidence="3 4" key="1">
    <citation type="submission" date="2012-02" db="EMBL/GenBank/DDBJ databases">
        <title>Complete sequence of chromosome of Singulisphaera acidiphila DSM 18658.</title>
        <authorList>
            <consortium name="US DOE Joint Genome Institute (JGI-PGF)"/>
            <person name="Lucas S."/>
            <person name="Copeland A."/>
            <person name="Lapidus A."/>
            <person name="Glavina del Rio T."/>
            <person name="Dalin E."/>
            <person name="Tice H."/>
            <person name="Bruce D."/>
            <person name="Goodwin L."/>
            <person name="Pitluck S."/>
            <person name="Peters L."/>
            <person name="Ovchinnikova G."/>
            <person name="Chertkov O."/>
            <person name="Kyrpides N."/>
            <person name="Mavromatis K."/>
            <person name="Ivanova N."/>
            <person name="Brettin T."/>
            <person name="Detter J.C."/>
            <person name="Han C."/>
            <person name="Larimer F."/>
            <person name="Land M."/>
            <person name="Hauser L."/>
            <person name="Markowitz V."/>
            <person name="Cheng J.-F."/>
            <person name="Hugenholtz P."/>
            <person name="Woyke T."/>
            <person name="Wu D."/>
            <person name="Tindall B."/>
            <person name="Pomrenke H."/>
            <person name="Brambilla E."/>
            <person name="Klenk H.-P."/>
            <person name="Eisen J.A."/>
        </authorList>
    </citation>
    <scope>NUCLEOTIDE SEQUENCE [LARGE SCALE GENOMIC DNA]</scope>
    <source>
        <strain evidence="4">ATCC BAA-1392 / DSM 18658 / VKM B-2454 / MOB10</strain>
    </source>
</reference>
<dbReference type="AlphaFoldDB" id="L0DP46"/>
<dbReference type="EMBL" id="CP003364">
    <property type="protein sequence ID" value="AGA30590.1"/>
    <property type="molecule type" value="Genomic_DNA"/>
</dbReference>
<dbReference type="GO" id="GO:0004252">
    <property type="term" value="F:serine-type endopeptidase activity"/>
    <property type="evidence" value="ECO:0007669"/>
    <property type="project" value="InterPro"/>
</dbReference>
<dbReference type="PRINTS" id="PR00834">
    <property type="entry name" value="PROTEASES2C"/>
</dbReference>
<name>L0DP46_SINAD</name>
<dbReference type="eggNOG" id="COG0265">
    <property type="taxonomic scope" value="Bacteria"/>
</dbReference>
<dbReference type="InterPro" id="IPR009003">
    <property type="entry name" value="Peptidase_S1_PA"/>
</dbReference>
<keyword evidence="2" id="KW-0472">Membrane</keyword>
<dbReference type="HOGENOM" id="CLU_047540_0_0_0"/>
<dbReference type="SUPFAM" id="SSF50494">
    <property type="entry name" value="Trypsin-like serine proteases"/>
    <property type="match status" value="1"/>
</dbReference>
<sequence>MVPHRGGDWKPDRRCAAPYLLLKGLRTMRLVLPVAVTVLVGWVFWGAQRGGAAEVIGLKDGHEVTGEVVAEKPNALFVDLGFDIVRIPRDQVVRRGKPGEADPTTVPARESETEASGFFSSGPLRPAPVKELVAKFGEAVISIETPSGKGSGFIINDDGYAVTNHHVIHGETRISAVLYQNVASGLARRRIENVEIVALNPFVDLALLKLPAQKDLKLSHVVLGSLDDLNAGDGVFAVGNPLGLERSVSQGIVSTRNRNFEGQIYLQTDAAINPGNSGGPLFNLRGEVIGVTNMKATQGDNLGFAIPIYYVKDFLRNRDAFSFDKENPNTGYRYLDPPRRLRSGTPTQALEGTIKEKVSAADVPGRSEVP</sequence>
<dbReference type="KEGG" id="saci:Sinac_6514"/>
<dbReference type="PANTHER" id="PTHR22939:SF129">
    <property type="entry name" value="SERINE PROTEASE HTRA2, MITOCHONDRIAL"/>
    <property type="match status" value="1"/>
</dbReference>
<keyword evidence="2" id="KW-1133">Transmembrane helix</keyword>
<dbReference type="PANTHER" id="PTHR22939">
    <property type="entry name" value="SERINE PROTEASE FAMILY S1C HTRA-RELATED"/>
    <property type="match status" value="1"/>
</dbReference>
<feature type="region of interest" description="Disordered" evidence="1">
    <location>
        <begin position="326"/>
        <end position="370"/>
    </location>
</feature>
<keyword evidence="4" id="KW-1185">Reference proteome</keyword>
<organism evidence="3 4">
    <name type="scientific">Singulisphaera acidiphila (strain ATCC BAA-1392 / DSM 18658 / VKM B-2454 / MOB10)</name>
    <dbReference type="NCBI Taxonomy" id="886293"/>
    <lineage>
        <taxon>Bacteria</taxon>
        <taxon>Pseudomonadati</taxon>
        <taxon>Planctomycetota</taxon>
        <taxon>Planctomycetia</taxon>
        <taxon>Isosphaerales</taxon>
        <taxon>Isosphaeraceae</taxon>
        <taxon>Singulisphaera</taxon>
    </lineage>
</organism>
<gene>
    <name evidence="3" type="ordered locus">Sinac_6514</name>
</gene>
<accession>L0DP46</accession>
<dbReference type="Pfam" id="PF13365">
    <property type="entry name" value="Trypsin_2"/>
    <property type="match status" value="1"/>
</dbReference>
<dbReference type="OrthoDB" id="248175at2"/>
<evidence type="ECO:0000256" key="1">
    <source>
        <dbReference type="SAM" id="MobiDB-lite"/>
    </source>
</evidence>
<feature type="transmembrane region" description="Helical" evidence="2">
    <location>
        <begin position="30"/>
        <end position="47"/>
    </location>
</feature>
<keyword evidence="3" id="KW-0378">Hydrolase</keyword>